<evidence type="ECO:0000313" key="5">
    <source>
        <dbReference type="EMBL" id="QHC01800.1"/>
    </source>
</evidence>
<sequence>MTTSPQPPARGRKTRGQLTPALRFMVPIVRNLSRGIFKERFEGLDNIPAQGPAILVLNHISVLDPLATASFVYEAGRMPSFMIKDSVFKVPVLGKLMIGARQIPVSRGTTASGGSLDSAVQMLRDGGVVAVYPEGTVTRDTGFWPMKAKTGVGRIALAVPDVPVVPIAQWGAHRALNYHTKKLDLLPRKETWISALPPIDTNAYAGRNSAEAARQLTDDVMRKIMERVGQMRQETPPAEFYNPSVPRPEAP</sequence>
<keyword evidence="6" id="KW-1185">Reference proteome</keyword>
<feature type="domain" description="Phospholipid/glycerol acyltransferase" evidence="4">
    <location>
        <begin position="53"/>
        <end position="172"/>
    </location>
</feature>
<protein>
    <submittedName>
        <fullName evidence="5">1-acyl-sn-glycerol-3-phosphate acyltransferase</fullName>
    </submittedName>
</protein>
<evidence type="ECO:0000256" key="2">
    <source>
        <dbReference type="ARBA" id="ARBA00023315"/>
    </source>
</evidence>
<dbReference type="SMART" id="SM00563">
    <property type="entry name" value="PlsC"/>
    <property type="match status" value="1"/>
</dbReference>
<name>A0A7L4YRP6_9ACTN</name>
<dbReference type="SUPFAM" id="SSF69593">
    <property type="entry name" value="Glycerol-3-phosphate (1)-acyltransferase"/>
    <property type="match status" value="1"/>
</dbReference>
<evidence type="ECO:0000256" key="3">
    <source>
        <dbReference type="SAM" id="MobiDB-lite"/>
    </source>
</evidence>
<dbReference type="FunCoup" id="A0A7L4YRP6">
    <property type="interactions" value="121"/>
</dbReference>
<reference evidence="5 6" key="1">
    <citation type="journal article" date="2018" name="Int. J. Syst. Evol. Microbiol.">
        <title>Epidermidibacterium keratini gen. nov., sp. nov., a member of the family Sporichthyaceae, isolated from keratin epidermis.</title>
        <authorList>
            <person name="Lee D.G."/>
            <person name="Trujillo M.E."/>
            <person name="Kang S."/>
            <person name="Nam J.J."/>
            <person name="Kim Y.J."/>
        </authorList>
    </citation>
    <scope>NUCLEOTIDE SEQUENCE [LARGE SCALE GENOMIC DNA]</scope>
    <source>
        <strain evidence="5 6">EPI-7</strain>
    </source>
</reference>
<accession>A0A7L4YRP6</accession>
<dbReference type="EMBL" id="CP047156">
    <property type="protein sequence ID" value="QHC01800.1"/>
    <property type="molecule type" value="Genomic_DNA"/>
</dbReference>
<keyword evidence="2 5" id="KW-0012">Acyltransferase</keyword>
<evidence type="ECO:0000313" key="6">
    <source>
        <dbReference type="Proteomes" id="UP000463857"/>
    </source>
</evidence>
<dbReference type="GO" id="GO:0006654">
    <property type="term" value="P:phosphatidic acid biosynthetic process"/>
    <property type="evidence" value="ECO:0007669"/>
    <property type="project" value="TreeGrafter"/>
</dbReference>
<dbReference type="PANTHER" id="PTHR10434">
    <property type="entry name" value="1-ACYL-SN-GLYCEROL-3-PHOSPHATE ACYLTRANSFERASE"/>
    <property type="match status" value="1"/>
</dbReference>
<dbReference type="PANTHER" id="PTHR10434:SF55">
    <property type="entry name" value="POSSIBLE ACYLTRANSFERASE"/>
    <property type="match status" value="1"/>
</dbReference>
<dbReference type="AlphaFoldDB" id="A0A7L4YRP6"/>
<dbReference type="Pfam" id="PF01553">
    <property type="entry name" value="Acyltransferase"/>
    <property type="match status" value="1"/>
</dbReference>
<dbReference type="RefSeq" id="WP_159546924.1">
    <property type="nucleotide sequence ID" value="NZ_CP047156.1"/>
</dbReference>
<organism evidence="5 6">
    <name type="scientific">Epidermidibacterium keratini</name>
    <dbReference type="NCBI Taxonomy" id="1891644"/>
    <lineage>
        <taxon>Bacteria</taxon>
        <taxon>Bacillati</taxon>
        <taxon>Actinomycetota</taxon>
        <taxon>Actinomycetes</taxon>
        <taxon>Sporichthyales</taxon>
        <taxon>Sporichthyaceae</taxon>
        <taxon>Epidermidibacterium</taxon>
    </lineage>
</organism>
<dbReference type="InterPro" id="IPR002123">
    <property type="entry name" value="Plipid/glycerol_acylTrfase"/>
</dbReference>
<gene>
    <name evidence="5" type="ORF">EK0264_16950</name>
</gene>
<keyword evidence="1 5" id="KW-0808">Transferase</keyword>
<dbReference type="GO" id="GO:0003841">
    <property type="term" value="F:1-acylglycerol-3-phosphate O-acyltransferase activity"/>
    <property type="evidence" value="ECO:0007669"/>
    <property type="project" value="TreeGrafter"/>
</dbReference>
<dbReference type="InParanoid" id="A0A7L4YRP6"/>
<dbReference type="GO" id="GO:0005886">
    <property type="term" value="C:plasma membrane"/>
    <property type="evidence" value="ECO:0007669"/>
    <property type="project" value="TreeGrafter"/>
</dbReference>
<evidence type="ECO:0000259" key="4">
    <source>
        <dbReference type="SMART" id="SM00563"/>
    </source>
</evidence>
<feature type="region of interest" description="Disordered" evidence="3">
    <location>
        <begin position="231"/>
        <end position="251"/>
    </location>
</feature>
<dbReference type="OrthoDB" id="9806008at2"/>
<dbReference type="Proteomes" id="UP000463857">
    <property type="component" value="Chromosome"/>
</dbReference>
<dbReference type="CDD" id="cd07989">
    <property type="entry name" value="LPLAT_AGPAT-like"/>
    <property type="match status" value="1"/>
</dbReference>
<evidence type="ECO:0000256" key="1">
    <source>
        <dbReference type="ARBA" id="ARBA00022679"/>
    </source>
</evidence>
<dbReference type="KEGG" id="eke:EK0264_16950"/>
<proteinExistence type="predicted"/>